<accession>A0ABY4TI47</accession>
<sequence length="153" mass="16819">MLVTAHDERDLEVFLSVLGAHVGRSGATTTIDLYADDDLPEEAEAAFRALRDRADAEPHEGERSFPLRRLLNRPDPYMGREIDLTDEADLRRFALLAHRVIHCESWSGNRQLLSASGPYTPLWLGLGDGEARGLVDAARRAGAGTLRIVDAGD</sequence>
<keyword evidence="2" id="KW-1185">Reference proteome</keyword>
<proteinExistence type="predicted"/>
<gene>
    <name evidence="1" type="ORF">MW084_16725</name>
</gene>
<organism evidence="1 2">
    <name type="scientific">Streptomyces sudanensis</name>
    <dbReference type="NCBI Taxonomy" id="436397"/>
    <lineage>
        <taxon>Bacteria</taxon>
        <taxon>Bacillati</taxon>
        <taxon>Actinomycetota</taxon>
        <taxon>Actinomycetes</taxon>
        <taxon>Kitasatosporales</taxon>
        <taxon>Streptomycetaceae</taxon>
        <taxon>Streptomyces</taxon>
    </lineage>
</organism>
<dbReference type="RefSeq" id="WP_010472497.1">
    <property type="nucleotide sequence ID" value="NZ_CP095474.1"/>
</dbReference>
<dbReference type="Proteomes" id="UP001056383">
    <property type="component" value="Chromosome"/>
</dbReference>
<evidence type="ECO:0000313" key="2">
    <source>
        <dbReference type="Proteomes" id="UP001056383"/>
    </source>
</evidence>
<evidence type="ECO:0000313" key="1">
    <source>
        <dbReference type="EMBL" id="URN17296.1"/>
    </source>
</evidence>
<protein>
    <submittedName>
        <fullName evidence="1">Uncharacterized protein</fullName>
    </submittedName>
</protein>
<name>A0ABY4TI47_9ACTN</name>
<dbReference type="EMBL" id="CP095474">
    <property type="protein sequence ID" value="URN17296.1"/>
    <property type="molecule type" value="Genomic_DNA"/>
</dbReference>
<reference evidence="1" key="1">
    <citation type="submission" date="2022-04" db="EMBL/GenBank/DDBJ databases">
        <title>Systematic whole-genome sequencing reveals an unexpected diversity among actinomycetoma pathogens and provides insights into their antibacterial susceptibilities.</title>
        <authorList>
            <person name="Watson A.K."/>
            <person name="Kepplinger B."/>
            <person name="Bakhiet S.M."/>
            <person name="Mhmoud N.A."/>
            <person name="Chapman J."/>
            <person name="Allenby N."/>
            <person name="Mickiewicz K."/>
            <person name="Goodfellow M."/>
            <person name="Fahal A.H."/>
            <person name="Errington J."/>
        </authorList>
    </citation>
    <scope>NUCLEOTIDE SEQUENCE</scope>
    <source>
        <strain evidence="1">SD 504</strain>
    </source>
</reference>